<dbReference type="AlphaFoldDB" id="A0A8J2BN89"/>
<evidence type="ECO:0000313" key="2">
    <source>
        <dbReference type="EMBL" id="CAF0701011.1"/>
    </source>
</evidence>
<comment type="caution">
    <text evidence="2">The sequence shown here is derived from an EMBL/GenBank/DDBJ whole genome shotgun (WGS) entry which is preliminary data.</text>
</comment>
<dbReference type="EMBL" id="CAJNOB010000034">
    <property type="protein sequence ID" value="CAF0701011.1"/>
    <property type="molecule type" value="Genomic_DNA"/>
</dbReference>
<keyword evidence="1" id="KW-0812">Transmembrane</keyword>
<dbReference type="Proteomes" id="UP000663859">
    <property type="component" value="Unassembled WGS sequence"/>
</dbReference>
<accession>A0A8J2BN89</accession>
<evidence type="ECO:0000256" key="1">
    <source>
        <dbReference type="SAM" id="Phobius"/>
    </source>
</evidence>
<proteinExistence type="predicted"/>
<organism evidence="2 3">
    <name type="scientific">Candidatus Methylacidithermus pantelleriae</name>
    <dbReference type="NCBI Taxonomy" id="2744239"/>
    <lineage>
        <taxon>Bacteria</taxon>
        <taxon>Pseudomonadati</taxon>
        <taxon>Verrucomicrobiota</taxon>
        <taxon>Methylacidiphilae</taxon>
        <taxon>Methylacidiphilales</taxon>
        <taxon>Methylacidiphilaceae</taxon>
        <taxon>Candidatus Methylacidithermus</taxon>
    </lineage>
</organism>
<name>A0A8J2BN89_9BACT</name>
<keyword evidence="3" id="KW-1185">Reference proteome</keyword>
<dbReference type="RefSeq" id="WP_174582217.1">
    <property type="nucleotide sequence ID" value="NZ_CAJNOB010000034.1"/>
</dbReference>
<evidence type="ECO:0000313" key="3">
    <source>
        <dbReference type="Proteomes" id="UP000663859"/>
    </source>
</evidence>
<gene>
    <name evidence="2" type="ORF">MPNT_40107</name>
</gene>
<protein>
    <submittedName>
        <fullName evidence="2">Uncharacterized protein</fullName>
    </submittedName>
</protein>
<reference evidence="2" key="1">
    <citation type="submission" date="2021-02" db="EMBL/GenBank/DDBJ databases">
        <authorList>
            <person name="Cremers G."/>
            <person name="Picone N."/>
        </authorList>
    </citation>
    <scope>NUCLEOTIDE SEQUENCE</scope>
    <source>
        <strain evidence="2">PQ17</strain>
    </source>
</reference>
<sequence length="51" mass="5551">MPDETTTAIVFATVVAFVLVGTAAFAAIVSRKDREARQKAMAQKRAQEQAR</sequence>
<keyword evidence="1" id="KW-1133">Transmembrane helix</keyword>
<keyword evidence="1" id="KW-0472">Membrane</keyword>
<feature type="transmembrane region" description="Helical" evidence="1">
    <location>
        <begin position="6"/>
        <end position="29"/>
    </location>
</feature>